<organism evidence="2 3">
    <name type="scientific">Methyloversatilis universalis (strain ATCC BAA-1314 / DSM 25237 / JCM 13912 / CCUG 52030 / FAM5)</name>
    <dbReference type="NCBI Taxonomy" id="1000565"/>
    <lineage>
        <taxon>Bacteria</taxon>
        <taxon>Pseudomonadati</taxon>
        <taxon>Pseudomonadota</taxon>
        <taxon>Betaproteobacteria</taxon>
        <taxon>Nitrosomonadales</taxon>
        <taxon>Sterolibacteriaceae</taxon>
        <taxon>Methyloversatilis</taxon>
    </lineage>
</organism>
<dbReference type="RefSeq" id="WP_008063333.1">
    <property type="nucleotide sequence ID" value="NZ_AFHG01000056.1"/>
</dbReference>
<dbReference type="Proteomes" id="UP000005019">
    <property type="component" value="Unassembled WGS sequence"/>
</dbReference>
<dbReference type="InterPro" id="IPR010982">
    <property type="entry name" value="Lambda_DNA-bd_dom_sf"/>
</dbReference>
<dbReference type="CDD" id="cd00093">
    <property type="entry name" value="HTH_XRE"/>
    <property type="match status" value="1"/>
</dbReference>
<dbReference type="GO" id="GO:0003677">
    <property type="term" value="F:DNA binding"/>
    <property type="evidence" value="ECO:0007669"/>
    <property type="project" value="InterPro"/>
</dbReference>
<keyword evidence="3" id="KW-1185">Reference proteome</keyword>
<protein>
    <submittedName>
        <fullName evidence="2">Transcriptional regulator, XRE family</fullName>
    </submittedName>
</protein>
<accession>F5RFQ4</accession>
<dbReference type="Pfam" id="PF22495">
    <property type="entry name" value="HTH_92"/>
    <property type="match status" value="1"/>
</dbReference>
<dbReference type="InterPro" id="IPR001387">
    <property type="entry name" value="Cro/C1-type_HTH"/>
</dbReference>
<evidence type="ECO:0000313" key="3">
    <source>
        <dbReference type="Proteomes" id="UP000005019"/>
    </source>
</evidence>
<dbReference type="STRING" id="1000565.METUNv1_03140"/>
<sequence length="77" mass="8507">MAKAVKNPLKNLRAYRESLGENQTQFWSRFLVTQSGGSRYESGRGLPAPIAMLVLAYAEGLVDDKLLGKLAARVVKR</sequence>
<evidence type="ECO:0000313" key="2">
    <source>
        <dbReference type="EMBL" id="EGK70580.1"/>
    </source>
</evidence>
<proteinExistence type="predicted"/>
<comment type="caution">
    <text evidence="2">The sequence shown here is derived from an EMBL/GenBank/DDBJ whole genome shotgun (WGS) entry which is preliminary data.</text>
</comment>
<reference evidence="2 3" key="1">
    <citation type="journal article" date="2011" name="J. Bacteriol.">
        <title>Genome sequence of Methyloversatilis universalis FAM5T, a methylotrophic representative of the order Rhodocyclales.</title>
        <authorList>
            <person name="Kittichotirat W."/>
            <person name="Good N.M."/>
            <person name="Hall R."/>
            <person name="Bringel F."/>
            <person name="Lajus A."/>
            <person name="Medigue C."/>
            <person name="Smalley N.E."/>
            <person name="Beck D."/>
            <person name="Bumgarner R."/>
            <person name="Vuilleumier S."/>
            <person name="Kalyuzhnaya M.G."/>
        </authorList>
    </citation>
    <scope>NUCLEOTIDE SEQUENCE [LARGE SCALE GENOMIC DNA]</scope>
    <source>
        <strain evidence="3">ATCC BAA-1314 / JCM 13912 / FAM5</strain>
    </source>
</reference>
<dbReference type="eggNOG" id="COG2944">
    <property type="taxonomic scope" value="Bacteria"/>
</dbReference>
<name>F5RFQ4_METUF</name>
<dbReference type="InterPro" id="IPR055172">
    <property type="entry name" value="HTH_RsaL-like"/>
</dbReference>
<feature type="domain" description="RsaL-like HTH" evidence="1">
    <location>
        <begin position="13"/>
        <end position="54"/>
    </location>
</feature>
<dbReference type="EMBL" id="AFHG01000056">
    <property type="protein sequence ID" value="EGK70580.1"/>
    <property type="molecule type" value="Genomic_DNA"/>
</dbReference>
<evidence type="ECO:0000259" key="1">
    <source>
        <dbReference type="Pfam" id="PF22495"/>
    </source>
</evidence>
<dbReference type="AlphaFoldDB" id="F5RFQ4"/>
<dbReference type="Gene3D" id="1.10.260.40">
    <property type="entry name" value="lambda repressor-like DNA-binding domains"/>
    <property type="match status" value="1"/>
</dbReference>
<dbReference type="SUPFAM" id="SSF47413">
    <property type="entry name" value="lambda repressor-like DNA-binding domains"/>
    <property type="match status" value="1"/>
</dbReference>
<gene>
    <name evidence="2" type="ORF">METUNv1_03140</name>
</gene>